<dbReference type="RefSeq" id="WP_311510541.1">
    <property type="nucleotide sequence ID" value="NZ_JAVREP010000002.1"/>
</dbReference>
<protein>
    <submittedName>
        <fullName evidence="1">Uncharacterized protein</fullName>
    </submittedName>
</protein>
<accession>A0ABU2M549</accession>
<sequence length="69" mass="7254">MASGDRVDVFSPNRVRASTPVGVDGGTLPLLLLADDDGPERMPQPPINALSVHDPVSAARIRAGARHSR</sequence>
<evidence type="ECO:0000313" key="1">
    <source>
        <dbReference type="EMBL" id="MDT0327766.1"/>
    </source>
</evidence>
<dbReference type="Proteomes" id="UP001183390">
    <property type="component" value="Unassembled WGS sequence"/>
</dbReference>
<organism evidence="1 2">
    <name type="scientific">Nocardiopsis lambiniae</name>
    <dbReference type="NCBI Taxonomy" id="3075539"/>
    <lineage>
        <taxon>Bacteria</taxon>
        <taxon>Bacillati</taxon>
        <taxon>Actinomycetota</taxon>
        <taxon>Actinomycetes</taxon>
        <taxon>Streptosporangiales</taxon>
        <taxon>Nocardiopsidaceae</taxon>
        <taxon>Nocardiopsis</taxon>
    </lineage>
</organism>
<dbReference type="EMBL" id="JAVREP010000002">
    <property type="protein sequence ID" value="MDT0327766.1"/>
    <property type="molecule type" value="Genomic_DNA"/>
</dbReference>
<name>A0ABU2M549_9ACTN</name>
<gene>
    <name evidence="1" type="ORF">RM479_05000</name>
</gene>
<reference evidence="2" key="1">
    <citation type="submission" date="2023-07" db="EMBL/GenBank/DDBJ databases">
        <title>30 novel species of actinomycetes from the DSMZ collection.</title>
        <authorList>
            <person name="Nouioui I."/>
        </authorList>
    </citation>
    <scope>NUCLEOTIDE SEQUENCE [LARGE SCALE GENOMIC DNA]</scope>
    <source>
        <strain evidence="2">DSM 44743</strain>
    </source>
</reference>
<evidence type="ECO:0000313" key="2">
    <source>
        <dbReference type="Proteomes" id="UP001183390"/>
    </source>
</evidence>
<comment type="caution">
    <text evidence="1">The sequence shown here is derived from an EMBL/GenBank/DDBJ whole genome shotgun (WGS) entry which is preliminary data.</text>
</comment>
<keyword evidence="2" id="KW-1185">Reference proteome</keyword>
<proteinExistence type="predicted"/>